<accession>A0A0N4ZUJ3</accession>
<protein>
    <submittedName>
        <fullName evidence="2">F-box domain-containing protein</fullName>
    </submittedName>
</protein>
<sequence>MLRSKNNQFTEIMNYYSYDDYIFSEGSSYLNKNVEDCDILNLLEKLPIEICTHIYKYIINTKKDKTDLLKFRLISKRWNDVIIKLFSNAFFKINLDCILISTEEECKTVVPENSRLLLRKSFDDPGCKINSSEIVTFIHFINFNSEMMIDCSNTINGHLVDSIMRYNKFFQPEKILITGEMFNRNKIEMFNFLELLPSIKYLHFFDIISEDFFFDDEFLLTCSNLRGLHISQPEGFIDKKSQISFSMEYLTSALSIYSEYFILPEVNNFEIHVKSFIKKFAEERIYVSQSILLVMIGKITVEELWNMILQSYGTKVNKDSINYDIFSTIHPFAPEKLLQQNNNQLLGDDEFQYYCDCTCLYIICPCETFSIRHFIKNSCCCIKSQSLRNYFQCECLRPVINGTPAYRVDFVCCTV</sequence>
<dbReference type="Proteomes" id="UP000038045">
    <property type="component" value="Unplaced"/>
</dbReference>
<proteinExistence type="predicted"/>
<dbReference type="WBParaSite" id="PTRK_0001225600.1">
    <property type="protein sequence ID" value="PTRK_0001225600.1"/>
    <property type="gene ID" value="PTRK_0001225600"/>
</dbReference>
<evidence type="ECO:0000313" key="2">
    <source>
        <dbReference type="WBParaSite" id="PTRK_0001225600.1"/>
    </source>
</evidence>
<organism evidence="1 2">
    <name type="scientific">Parastrongyloides trichosuri</name>
    <name type="common">Possum-specific nematode worm</name>
    <dbReference type="NCBI Taxonomy" id="131310"/>
    <lineage>
        <taxon>Eukaryota</taxon>
        <taxon>Metazoa</taxon>
        <taxon>Ecdysozoa</taxon>
        <taxon>Nematoda</taxon>
        <taxon>Chromadorea</taxon>
        <taxon>Rhabditida</taxon>
        <taxon>Tylenchina</taxon>
        <taxon>Panagrolaimomorpha</taxon>
        <taxon>Strongyloidoidea</taxon>
        <taxon>Strongyloididae</taxon>
        <taxon>Parastrongyloides</taxon>
    </lineage>
</organism>
<name>A0A0N4ZUJ3_PARTI</name>
<dbReference type="AlphaFoldDB" id="A0A0N4ZUJ3"/>
<keyword evidence="1" id="KW-1185">Reference proteome</keyword>
<reference evidence="2" key="1">
    <citation type="submission" date="2017-02" db="UniProtKB">
        <authorList>
            <consortium name="WormBaseParasite"/>
        </authorList>
    </citation>
    <scope>IDENTIFICATION</scope>
</reference>
<evidence type="ECO:0000313" key="1">
    <source>
        <dbReference type="Proteomes" id="UP000038045"/>
    </source>
</evidence>